<keyword evidence="9" id="KW-0963">Cytoplasm</keyword>
<dbReference type="PANTHER" id="PTHR30352:SF5">
    <property type="entry name" value="PYRUVATE FORMATE-LYASE 1-ACTIVATING ENZYME"/>
    <property type="match status" value="1"/>
</dbReference>
<evidence type="ECO:0000256" key="4">
    <source>
        <dbReference type="ARBA" id="ARBA00022691"/>
    </source>
</evidence>
<keyword evidence="8 9" id="KW-0411">Iron-sulfur</keyword>
<dbReference type="InterPro" id="IPR034457">
    <property type="entry name" value="Organic_radical-activating"/>
</dbReference>
<comment type="function">
    <text evidence="9">Activation of pyruvate formate-lyase under anaerobic conditions by generation of an organic free radical, using S-adenosylmethionine and reduced flavodoxin as cosubstrates to produce 5'-deoxy-adenosine.</text>
</comment>
<comment type="function">
    <text evidence="1">Activation of pyruvate formate-lyase 1 under anaerobic conditions by generation of an organic free radical, using S-adenosylmethionine and reduced flavodoxin as cosubstrates to produce 5'-deoxy-adenosine.</text>
</comment>
<evidence type="ECO:0000256" key="9">
    <source>
        <dbReference type="RuleBase" id="RU362053"/>
    </source>
</evidence>
<dbReference type="GO" id="GO:0043365">
    <property type="term" value="F:[formate-C-acetyltransferase]-activating enzyme activity"/>
    <property type="evidence" value="ECO:0007669"/>
    <property type="project" value="UniProtKB-UniRule"/>
</dbReference>
<accession>A0A415GGX0</accession>
<dbReference type="AlphaFoldDB" id="A0A415GGX0"/>
<keyword evidence="11" id="KW-0670">Pyruvate</keyword>
<dbReference type="GO" id="GO:0046872">
    <property type="term" value="F:metal ion binding"/>
    <property type="evidence" value="ECO:0007669"/>
    <property type="project" value="UniProtKB-UniRule"/>
</dbReference>
<comment type="catalytic activity">
    <reaction evidence="9">
        <text>glycyl-[formate C-acetyltransferase] + reduced [flavodoxin] + S-adenosyl-L-methionine = glycin-2-yl radical-[formate C-acetyltransferase] + semiquinone [flavodoxin] + 5'-deoxyadenosine + L-methionine + H(+)</text>
        <dbReference type="Rhea" id="RHEA:19225"/>
        <dbReference type="Rhea" id="RHEA-COMP:10622"/>
        <dbReference type="Rhea" id="RHEA-COMP:12190"/>
        <dbReference type="Rhea" id="RHEA-COMP:12191"/>
        <dbReference type="Rhea" id="RHEA-COMP:14480"/>
        <dbReference type="ChEBI" id="CHEBI:15378"/>
        <dbReference type="ChEBI" id="CHEBI:17319"/>
        <dbReference type="ChEBI" id="CHEBI:29947"/>
        <dbReference type="ChEBI" id="CHEBI:32722"/>
        <dbReference type="ChEBI" id="CHEBI:57618"/>
        <dbReference type="ChEBI" id="CHEBI:57844"/>
        <dbReference type="ChEBI" id="CHEBI:59789"/>
        <dbReference type="ChEBI" id="CHEBI:140311"/>
        <dbReference type="EC" id="1.97.1.4"/>
    </reaction>
</comment>
<dbReference type="GO" id="GO:0051539">
    <property type="term" value="F:4 iron, 4 sulfur cluster binding"/>
    <property type="evidence" value="ECO:0007669"/>
    <property type="project" value="UniProtKB-UniRule"/>
</dbReference>
<evidence type="ECO:0000256" key="7">
    <source>
        <dbReference type="ARBA" id="ARBA00023004"/>
    </source>
</evidence>
<feature type="domain" description="Radical SAM core" evidence="10">
    <location>
        <begin position="14"/>
        <end position="237"/>
    </location>
</feature>
<dbReference type="SFLD" id="SFLDG01066">
    <property type="entry name" value="organic_radical-activating_enz"/>
    <property type="match status" value="1"/>
</dbReference>
<dbReference type="PANTHER" id="PTHR30352">
    <property type="entry name" value="PYRUVATE FORMATE-LYASE-ACTIVATING ENZYME"/>
    <property type="match status" value="1"/>
</dbReference>
<comment type="cofactor">
    <cofactor evidence="9">
        <name>[4Fe-4S] cluster</name>
        <dbReference type="ChEBI" id="CHEBI:49883"/>
    </cofactor>
    <text evidence="9">Binds 1 [4Fe-4S] cluster. The cluster is coordinated with 3 cysteines and an exchangeable S-adenosyl-L-methionine.</text>
</comment>
<dbReference type="InterPro" id="IPR001989">
    <property type="entry name" value="Radical_activat_CS"/>
</dbReference>
<dbReference type="EMBL" id="QRNO01000064">
    <property type="protein sequence ID" value="RHK48418.1"/>
    <property type="molecule type" value="Genomic_DNA"/>
</dbReference>
<name>A0A415GGX0_9BACT</name>
<dbReference type="Pfam" id="PF04055">
    <property type="entry name" value="Radical_SAM"/>
    <property type="match status" value="1"/>
</dbReference>
<gene>
    <name evidence="11" type="primary">pflA</name>
    <name evidence="11" type="ORF">DW060_10650</name>
</gene>
<keyword evidence="3 9" id="KW-0004">4Fe-4S</keyword>
<evidence type="ECO:0000256" key="2">
    <source>
        <dbReference type="ARBA" id="ARBA00009777"/>
    </source>
</evidence>
<dbReference type="PROSITE" id="PS01087">
    <property type="entry name" value="RADICAL_ACTIVATING"/>
    <property type="match status" value="1"/>
</dbReference>
<keyword evidence="7 9" id="KW-0408">Iron</keyword>
<evidence type="ECO:0000259" key="10">
    <source>
        <dbReference type="PROSITE" id="PS51918"/>
    </source>
</evidence>
<dbReference type="CDD" id="cd01335">
    <property type="entry name" value="Radical_SAM"/>
    <property type="match status" value="1"/>
</dbReference>
<keyword evidence="6 9" id="KW-0560">Oxidoreductase</keyword>
<keyword evidence="4 9" id="KW-0949">S-adenosyl-L-methionine</keyword>
<dbReference type="RefSeq" id="WP_118355820.1">
    <property type="nucleotide sequence ID" value="NZ_CATXAQ010000012.1"/>
</dbReference>
<proteinExistence type="inferred from homology"/>
<dbReference type="InterPro" id="IPR058240">
    <property type="entry name" value="rSAM_sf"/>
</dbReference>
<dbReference type="InterPro" id="IPR007197">
    <property type="entry name" value="rSAM"/>
</dbReference>
<evidence type="ECO:0000256" key="1">
    <source>
        <dbReference type="ARBA" id="ARBA00002918"/>
    </source>
</evidence>
<keyword evidence="5 9" id="KW-0479">Metal-binding</keyword>
<dbReference type="GO" id="GO:0016829">
    <property type="term" value="F:lyase activity"/>
    <property type="evidence" value="ECO:0007669"/>
    <property type="project" value="UniProtKB-KW"/>
</dbReference>
<keyword evidence="11" id="KW-0456">Lyase</keyword>
<evidence type="ECO:0000256" key="6">
    <source>
        <dbReference type="ARBA" id="ARBA00023002"/>
    </source>
</evidence>
<dbReference type="OrthoDB" id="9782387at2"/>
<keyword evidence="12" id="KW-1185">Reference proteome</keyword>
<evidence type="ECO:0000256" key="3">
    <source>
        <dbReference type="ARBA" id="ARBA00022485"/>
    </source>
</evidence>
<dbReference type="EC" id="1.97.1.4" evidence="9"/>
<comment type="subcellular location">
    <subcellularLocation>
        <location evidence="9">Cytoplasm</location>
    </subcellularLocation>
</comment>
<organism evidence="11 12">
    <name type="scientific">Leyella stercorea</name>
    <dbReference type="NCBI Taxonomy" id="363265"/>
    <lineage>
        <taxon>Bacteria</taxon>
        <taxon>Pseudomonadati</taxon>
        <taxon>Bacteroidota</taxon>
        <taxon>Bacteroidia</taxon>
        <taxon>Bacteroidales</taxon>
        <taxon>Prevotellaceae</taxon>
        <taxon>Leyella</taxon>
    </lineage>
</organism>
<evidence type="ECO:0000313" key="12">
    <source>
        <dbReference type="Proteomes" id="UP000286598"/>
    </source>
</evidence>
<comment type="caution">
    <text evidence="11">The sequence shown here is derived from an EMBL/GenBank/DDBJ whole genome shotgun (WGS) entry which is preliminary data.</text>
</comment>
<dbReference type="PROSITE" id="PS51918">
    <property type="entry name" value="RADICAL_SAM"/>
    <property type="match status" value="1"/>
</dbReference>
<sequence length="240" mass="27532">MIGRIHSFESFGTVDGPGVRFVSFMQGCPLRCLFCHNPDTWDINRKCQYEMTPEQLRDEALKYRSFIKSGGITVSGGEPLMQAEFVAEYFRLCHEEGLHTALDTSGAIITDKVLNVLDNTDLVLLDIKTMDAELYPRLTGVNQNNNLAFLDILEERGINTWIRHVVVPEITDNDKWLHKLGNHVAHYNCVEKIEILPYHTLGTYKYEKLGEKYKLMDTPALSAQRANEIRKMMSQYKPCQ</sequence>
<dbReference type="Gene3D" id="3.20.20.70">
    <property type="entry name" value="Aldolase class I"/>
    <property type="match status" value="1"/>
</dbReference>
<dbReference type="GO" id="GO:0005737">
    <property type="term" value="C:cytoplasm"/>
    <property type="evidence" value="ECO:0007669"/>
    <property type="project" value="UniProtKB-SubCell"/>
</dbReference>
<dbReference type="InterPro" id="IPR013785">
    <property type="entry name" value="Aldolase_TIM"/>
</dbReference>
<dbReference type="SFLD" id="SFLDS00029">
    <property type="entry name" value="Radical_SAM"/>
    <property type="match status" value="1"/>
</dbReference>
<evidence type="ECO:0000313" key="11">
    <source>
        <dbReference type="EMBL" id="RHK48418.1"/>
    </source>
</evidence>
<evidence type="ECO:0000256" key="8">
    <source>
        <dbReference type="ARBA" id="ARBA00023014"/>
    </source>
</evidence>
<dbReference type="SUPFAM" id="SSF102114">
    <property type="entry name" value="Radical SAM enzymes"/>
    <property type="match status" value="1"/>
</dbReference>
<protein>
    <recommendedName>
        <fullName evidence="9">Pyruvate formate-lyase-activating enzyme</fullName>
        <ecNumber evidence="9">1.97.1.4</ecNumber>
    </recommendedName>
</protein>
<evidence type="ECO:0000256" key="5">
    <source>
        <dbReference type="ARBA" id="ARBA00022723"/>
    </source>
</evidence>
<dbReference type="Proteomes" id="UP000286598">
    <property type="component" value="Unassembled WGS sequence"/>
</dbReference>
<dbReference type="NCBIfam" id="TIGR02493">
    <property type="entry name" value="PFLA"/>
    <property type="match status" value="1"/>
</dbReference>
<reference evidence="11 12" key="1">
    <citation type="submission" date="2018-08" db="EMBL/GenBank/DDBJ databases">
        <title>A genome reference for cultivated species of the human gut microbiota.</title>
        <authorList>
            <person name="Zou Y."/>
            <person name="Xue W."/>
            <person name="Luo G."/>
        </authorList>
    </citation>
    <scope>NUCLEOTIDE SEQUENCE [LARGE SCALE GENOMIC DNA]</scope>
    <source>
        <strain evidence="11 12">AF42-9</strain>
    </source>
</reference>
<comment type="similarity">
    <text evidence="2 9">Belongs to the organic radical-activating enzymes family.</text>
</comment>
<dbReference type="InterPro" id="IPR012838">
    <property type="entry name" value="PFL1_activating"/>
</dbReference>